<gene>
    <name evidence="3" type="ORF">B7P43_G02797</name>
</gene>
<feature type="region of interest" description="Disordered" evidence="1">
    <location>
        <begin position="1"/>
        <end position="39"/>
    </location>
</feature>
<organism evidence="3 4">
    <name type="scientific">Cryptotermes secundus</name>
    <dbReference type="NCBI Taxonomy" id="105785"/>
    <lineage>
        <taxon>Eukaryota</taxon>
        <taxon>Metazoa</taxon>
        <taxon>Ecdysozoa</taxon>
        <taxon>Arthropoda</taxon>
        <taxon>Hexapoda</taxon>
        <taxon>Insecta</taxon>
        <taxon>Pterygota</taxon>
        <taxon>Neoptera</taxon>
        <taxon>Polyneoptera</taxon>
        <taxon>Dictyoptera</taxon>
        <taxon>Blattodea</taxon>
        <taxon>Blattoidea</taxon>
        <taxon>Termitoidae</taxon>
        <taxon>Kalotermitidae</taxon>
        <taxon>Cryptotermitinae</taxon>
        <taxon>Cryptotermes</taxon>
    </lineage>
</organism>
<proteinExistence type="predicted"/>
<dbReference type="OrthoDB" id="75169at2759"/>
<dbReference type="PANTHER" id="PTHR32019">
    <property type="entry name" value="R3H DOMAIN-CONTAINING PROTEIN 4"/>
    <property type="match status" value="1"/>
</dbReference>
<dbReference type="PANTHER" id="PTHR32019:SF2">
    <property type="entry name" value="R3H DOMAIN-CONTAINING PROTEIN 4"/>
    <property type="match status" value="1"/>
</dbReference>
<evidence type="ECO:0000313" key="4">
    <source>
        <dbReference type="Proteomes" id="UP000235965"/>
    </source>
</evidence>
<accession>A0A2J7RSU7</accession>
<feature type="domain" description="R3H-associated N-terminal" evidence="2">
    <location>
        <begin position="67"/>
        <end position="177"/>
    </location>
</feature>
<sequence length="278" mass="31489">MGVIRKSDPKLGKFDSSEESLNIPDSSDVDHSGLSHEGAHFTPVNQTARRIRSRLPSVPVSVCTQRKHLGKKRSRRYDNANQLMTLLEEEELGEVSIHDLVQNSNDAFQKLLENRDCLEAWDNFIQSSEEVQLMVISDNGFFERPRKKMASFPSSGPKTGEQAFSNIKTGLRSVLKKNRIPLGMLEFLENQVVDFFSKMPCGTYTSSSLSSYERLLLHAVSQYHFLNSCSFDSAKENLRLVKVSNPYEVYRVPAVLLGQYLEDKRKTASGSCYLKWAP</sequence>
<dbReference type="InParanoid" id="A0A2J7RSU7"/>
<keyword evidence="4" id="KW-1185">Reference proteome</keyword>
<dbReference type="Pfam" id="PF13902">
    <property type="entry name" value="R3H-assoc"/>
    <property type="match status" value="1"/>
</dbReference>
<dbReference type="EMBL" id="NEVH01000250">
    <property type="protein sequence ID" value="PNF43901.1"/>
    <property type="molecule type" value="Genomic_DNA"/>
</dbReference>
<dbReference type="InterPro" id="IPR025952">
    <property type="entry name" value="R3H-assoc_dom"/>
</dbReference>
<protein>
    <recommendedName>
        <fullName evidence="2">R3H-associated N-terminal domain-containing protein</fullName>
    </recommendedName>
</protein>
<comment type="caution">
    <text evidence="3">The sequence shown here is derived from an EMBL/GenBank/DDBJ whole genome shotgun (WGS) entry which is preliminary data.</text>
</comment>
<feature type="compositionally biased region" description="Basic and acidic residues" evidence="1">
    <location>
        <begin position="28"/>
        <end position="39"/>
    </location>
</feature>
<dbReference type="STRING" id="105785.A0A2J7RSU7"/>
<reference evidence="3 4" key="1">
    <citation type="submission" date="2017-12" db="EMBL/GenBank/DDBJ databases">
        <title>Hemimetabolous genomes reveal molecular basis of termite eusociality.</title>
        <authorList>
            <person name="Harrison M.C."/>
            <person name="Jongepier E."/>
            <person name="Robertson H.M."/>
            <person name="Arning N."/>
            <person name="Bitard-Feildel T."/>
            <person name="Chao H."/>
            <person name="Childers C.P."/>
            <person name="Dinh H."/>
            <person name="Doddapaneni H."/>
            <person name="Dugan S."/>
            <person name="Gowin J."/>
            <person name="Greiner C."/>
            <person name="Han Y."/>
            <person name="Hu H."/>
            <person name="Hughes D.S.T."/>
            <person name="Huylmans A.-K."/>
            <person name="Kemena C."/>
            <person name="Kremer L.P.M."/>
            <person name="Lee S.L."/>
            <person name="Lopez-Ezquerra A."/>
            <person name="Mallet L."/>
            <person name="Monroy-Kuhn J.M."/>
            <person name="Moser A."/>
            <person name="Murali S.C."/>
            <person name="Muzny D.M."/>
            <person name="Otani S."/>
            <person name="Piulachs M.-D."/>
            <person name="Poelchau M."/>
            <person name="Qu J."/>
            <person name="Schaub F."/>
            <person name="Wada-Katsumata A."/>
            <person name="Worley K.C."/>
            <person name="Xie Q."/>
            <person name="Ylla G."/>
            <person name="Poulsen M."/>
            <person name="Gibbs R.A."/>
            <person name="Schal C."/>
            <person name="Richards S."/>
            <person name="Belles X."/>
            <person name="Korb J."/>
            <person name="Bornberg-Bauer E."/>
        </authorList>
    </citation>
    <scope>NUCLEOTIDE SEQUENCE [LARGE SCALE GENOMIC DNA]</scope>
    <source>
        <tissue evidence="3">Whole body</tissue>
    </source>
</reference>
<dbReference type="InterPro" id="IPR039629">
    <property type="entry name" value="R3HDM4"/>
</dbReference>
<dbReference type="AlphaFoldDB" id="A0A2J7RSU7"/>
<evidence type="ECO:0000313" key="3">
    <source>
        <dbReference type="EMBL" id="PNF43901.1"/>
    </source>
</evidence>
<dbReference type="GO" id="GO:0003676">
    <property type="term" value="F:nucleic acid binding"/>
    <property type="evidence" value="ECO:0007669"/>
    <property type="project" value="InterPro"/>
</dbReference>
<evidence type="ECO:0000256" key="1">
    <source>
        <dbReference type="SAM" id="MobiDB-lite"/>
    </source>
</evidence>
<dbReference type="Gene3D" id="3.30.1370.50">
    <property type="entry name" value="R3H-like domain"/>
    <property type="match status" value="1"/>
</dbReference>
<feature type="compositionally biased region" description="Basic and acidic residues" evidence="1">
    <location>
        <begin position="1"/>
        <end position="16"/>
    </location>
</feature>
<name>A0A2J7RSU7_9NEOP</name>
<dbReference type="SUPFAM" id="SSF82708">
    <property type="entry name" value="R3H domain"/>
    <property type="match status" value="1"/>
</dbReference>
<evidence type="ECO:0000259" key="2">
    <source>
        <dbReference type="Pfam" id="PF13902"/>
    </source>
</evidence>
<dbReference type="InterPro" id="IPR036867">
    <property type="entry name" value="R3H_dom_sf"/>
</dbReference>
<dbReference type="Proteomes" id="UP000235965">
    <property type="component" value="Unassembled WGS sequence"/>
</dbReference>